<dbReference type="PROSITE" id="PS51549">
    <property type="entry name" value="DM13"/>
    <property type="match status" value="1"/>
</dbReference>
<dbReference type="OMA" id="ARYRNEN"/>
<evidence type="ECO:0000313" key="6">
    <source>
        <dbReference type="Proteomes" id="UP000198287"/>
    </source>
</evidence>
<gene>
    <name evidence="5" type="ORF">Fcan01_25750</name>
</gene>
<sequence>MLKLLFTSITLKLSLLILHLDIASSKGMEIGRMHSFMHGVKGYVSVMDETTIQINGLTYDGEGPGSWFVAGKGDDYIKEFVDLDGIVVPDEKNRCTQLRRYSGETITLTLPGKVTDYDYLSIYCLKFNHNFGYIGFPDDMKIPATENSQWRTQKNVQACEGVDTDAAENREPTCVPWPACWDKPDGDEEDDIDGEDDEE</sequence>
<keyword evidence="6" id="KW-1185">Reference proteome</keyword>
<dbReference type="Pfam" id="PF10517">
    <property type="entry name" value="DM13"/>
    <property type="match status" value="1"/>
</dbReference>
<keyword evidence="1" id="KW-0677">Repeat</keyword>
<dbReference type="SMART" id="SM00686">
    <property type="entry name" value="DM13"/>
    <property type="match status" value="1"/>
</dbReference>
<reference evidence="5 6" key="1">
    <citation type="submission" date="2015-12" db="EMBL/GenBank/DDBJ databases">
        <title>The genome of Folsomia candida.</title>
        <authorList>
            <person name="Faddeeva A."/>
            <person name="Derks M.F."/>
            <person name="Anvar Y."/>
            <person name="Smit S."/>
            <person name="Van Straalen N."/>
            <person name="Roelofs D."/>
        </authorList>
    </citation>
    <scope>NUCLEOTIDE SEQUENCE [LARGE SCALE GENOMIC DNA]</scope>
    <source>
        <strain evidence="5 6">VU population</strain>
        <tissue evidence="5">Whole body</tissue>
    </source>
</reference>
<dbReference type="Proteomes" id="UP000198287">
    <property type="component" value="Unassembled WGS sequence"/>
</dbReference>
<dbReference type="PANTHER" id="PTHR24036:SF5">
    <property type="entry name" value="THROMBOMODULIN"/>
    <property type="match status" value="1"/>
</dbReference>
<dbReference type="InterPro" id="IPR052126">
    <property type="entry name" value="Spindle_Org/Thrombomodulin"/>
</dbReference>
<dbReference type="OrthoDB" id="2448405at2759"/>
<evidence type="ECO:0000256" key="2">
    <source>
        <dbReference type="SAM" id="MobiDB-lite"/>
    </source>
</evidence>
<dbReference type="InterPro" id="IPR019545">
    <property type="entry name" value="DM13_domain"/>
</dbReference>
<comment type="caution">
    <text evidence="5">The sequence shown here is derived from an EMBL/GenBank/DDBJ whole genome shotgun (WGS) entry which is preliminary data.</text>
</comment>
<organism evidence="5 6">
    <name type="scientific">Folsomia candida</name>
    <name type="common">Springtail</name>
    <dbReference type="NCBI Taxonomy" id="158441"/>
    <lineage>
        <taxon>Eukaryota</taxon>
        <taxon>Metazoa</taxon>
        <taxon>Ecdysozoa</taxon>
        <taxon>Arthropoda</taxon>
        <taxon>Hexapoda</taxon>
        <taxon>Collembola</taxon>
        <taxon>Entomobryomorpha</taxon>
        <taxon>Isotomoidea</taxon>
        <taxon>Isotomidae</taxon>
        <taxon>Proisotominae</taxon>
        <taxon>Folsomia</taxon>
    </lineage>
</organism>
<proteinExistence type="predicted"/>
<feature type="region of interest" description="Disordered" evidence="2">
    <location>
        <begin position="176"/>
        <end position="199"/>
    </location>
</feature>
<evidence type="ECO:0000259" key="4">
    <source>
        <dbReference type="PROSITE" id="PS51549"/>
    </source>
</evidence>
<dbReference type="PANTHER" id="PTHR24036">
    <property type="entry name" value="SKELETOR-RELATED"/>
    <property type="match status" value="1"/>
</dbReference>
<dbReference type="EMBL" id="LNIX01000038">
    <property type="protein sequence ID" value="OXA39584.1"/>
    <property type="molecule type" value="Genomic_DNA"/>
</dbReference>
<name>A0A226D3Z2_FOLCA</name>
<dbReference type="AlphaFoldDB" id="A0A226D3Z2"/>
<feature type="domain" description="DM13" evidence="4">
    <location>
        <begin position="27"/>
        <end position="137"/>
    </location>
</feature>
<accession>A0A226D3Z2</accession>
<evidence type="ECO:0000256" key="3">
    <source>
        <dbReference type="SAM" id="SignalP"/>
    </source>
</evidence>
<feature type="signal peptide" evidence="3">
    <location>
        <begin position="1"/>
        <end position="25"/>
    </location>
</feature>
<evidence type="ECO:0000313" key="5">
    <source>
        <dbReference type="EMBL" id="OXA39584.1"/>
    </source>
</evidence>
<protein>
    <submittedName>
        <fullName evidence="5">Protein Skeletor, isoforms D/E</fullName>
    </submittedName>
</protein>
<evidence type="ECO:0000256" key="1">
    <source>
        <dbReference type="ARBA" id="ARBA00022737"/>
    </source>
</evidence>
<feature type="compositionally biased region" description="Acidic residues" evidence="2">
    <location>
        <begin position="185"/>
        <end position="199"/>
    </location>
</feature>
<feature type="chain" id="PRO_5012466127" evidence="3">
    <location>
        <begin position="26"/>
        <end position="199"/>
    </location>
</feature>
<keyword evidence="3" id="KW-0732">Signal</keyword>